<protein>
    <submittedName>
        <fullName evidence="2">Uncharacterized protein</fullName>
    </submittedName>
</protein>
<accession>A0A1G6K8L2</accession>
<organism evidence="2 3">
    <name type="scientific">Actinokineospora iranica</name>
    <dbReference type="NCBI Taxonomy" id="1271860"/>
    <lineage>
        <taxon>Bacteria</taxon>
        <taxon>Bacillati</taxon>
        <taxon>Actinomycetota</taxon>
        <taxon>Actinomycetes</taxon>
        <taxon>Pseudonocardiales</taxon>
        <taxon>Pseudonocardiaceae</taxon>
        <taxon>Actinokineospora</taxon>
    </lineage>
</organism>
<name>A0A1G6K8L2_9PSEU</name>
<keyword evidence="3" id="KW-1185">Reference proteome</keyword>
<dbReference type="STRING" id="1271860.SAMN05216174_101774"/>
<evidence type="ECO:0000313" key="3">
    <source>
        <dbReference type="Proteomes" id="UP000199501"/>
    </source>
</evidence>
<evidence type="ECO:0000256" key="1">
    <source>
        <dbReference type="SAM" id="MobiDB-lite"/>
    </source>
</evidence>
<dbReference type="EMBL" id="FMZZ01000001">
    <property type="protein sequence ID" value="SDC27287.1"/>
    <property type="molecule type" value="Genomic_DNA"/>
</dbReference>
<dbReference type="RefSeq" id="WP_228771323.1">
    <property type="nucleotide sequence ID" value="NZ_FMZZ01000001.1"/>
</dbReference>
<dbReference type="AlphaFoldDB" id="A0A1G6K8L2"/>
<proteinExistence type="predicted"/>
<feature type="region of interest" description="Disordered" evidence="1">
    <location>
        <begin position="77"/>
        <end position="96"/>
    </location>
</feature>
<reference evidence="3" key="1">
    <citation type="submission" date="2016-10" db="EMBL/GenBank/DDBJ databases">
        <authorList>
            <person name="Varghese N."/>
            <person name="Submissions S."/>
        </authorList>
    </citation>
    <scope>NUCLEOTIDE SEQUENCE [LARGE SCALE GENOMIC DNA]</scope>
    <source>
        <strain evidence="3">IBRC-M 10403</strain>
    </source>
</reference>
<dbReference type="Proteomes" id="UP000199501">
    <property type="component" value="Unassembled WGS sequence"/>
</dbReference>
<evidence type="ECO:0000313" key="2">
    <source>
        <dbReference type="EMBL" id="SDC27287.1"/>
    </source>
</evidence>
<gene>
    <name evidence="2" type="ORF">SAMN05216174_101774</name>
</gene>
<sequence>MSDVGSVADRGGMVVPYVTTWSGEDWVRFPRVVERRGGMGIGYADEILADRDSKGVLWDRVTGKRGQGRPEFAKVHPLRQRRGDAQAAVSGVRGSG</sequence>